<dbReference type="PANTHER" id="PTHR10720">
    <property type="entry name" value="HEME OXYGENASE"/>
    <property type="match status" value="1"/>
</dbReference>
<comment type="caution">
    <text evidence="6">The sequence shown here is derived from an EMBL/GenBank/DDBJ whole genome shotgun (WGS) entry which is preliminary data.</text>
</comment>
<evidence type="ECO:0000313" key="6">
    <source>
        <dbReference type="EMBL" id="NYG04916.1"/>
    </source>
</evidence>
<keyword evidence="3 5" id="KW-0408">Iron</keyword>
<dbReference type="PIRSF" id="PIRSF000343">
    <property type="entry name" value="Haem_Oase"/>
    <property type="match status" value="1"/>
</dbReference>
<keyword evidence="7" id="KW-1185">Reference proteome</keyword>
<dbReference type="Gene3D" id="1.20.910.10">
    <property type="entry name" value="Heme oxygenase-like"/>
    <property type="match status" value="1"/>
</dbReference>
<dbReference type="PRINTS" id="PR00088">
    <property type="entry name" value="HAEMOXYGNASE"/>
</dbReference>
<dbReference type="GO" id="GO:0006788">
    <property type="term" value="P:heme oxidation"/>
    <property type="evidence" value="ECO:0007669"/>
    <property type="project" value="InterPro"/>
</dbReference>
<dbReference type="GO" id="GO:0004392">
    <property type="term" value="F:heme oxygenase (decyclizing) activity"/>
    <property type="evidence" value="ECO:0007669"/>
    <property type="project" value="UniProtKB-EC"/>
</dbReference>
<keyword evidence="2 5" id="KW-0479">Metal-binding</keyword>
<feature type="binding site" evidence="4">
    <location>
        <position position="173"/>
    </location>
    <ligand>
        <name>heme b</name>
        <dbReference type="ChEBI" id="CHEBI:60344"/>
    </ligand>
</feature>
<feature type="binding site" evidence="4">
    <location>
        <position position="126"/>
    </location>
    <ligand>
        <name>heme b</name>
        <dbReference type="ChEBI" id="CHEBI:60344"/>
    </ligand>
</feature>
<sequence length="219" mass="23567">MDATTPITGTLSADLRQATWAVHERAHRCSYFGALFDGDLPLDAYTLLAEQYVAIYTALEEAGDALAADPVAAPFVIDELRRVPALHADLDALGGGVPRVLPSTAAYVARLREAASDPALFVAHHYTRYLGDLAGGQVVGKVLQRTYGIEGPGRLFYDFRALGSPSAFRTRYRALLDDAAWTPAQRGRLLAEAVHAFELNIAVLTEMAEEVGLAQPLAS</sequence>
<dbReference type="GO" id="GO:0042167">
    <property type="term" value="P:heme catabolic process"/>
    <property type="evidence" value="ECO:0007669"/>
    <property type="project" value="TreeGrafter"/>
</dbReference>
<evidence type="ECO:0000313" key="7">
    <source>
        <dbReference type="Proteomes" id="UP000549695"/>
    </source>
</evidence>
<dbReference type="GO" id="GO:0006979">
    <property type="term" value="P:response to oxidative stress"/>
    <property type="evidence" value="ECO:0007669"/>
    <property type="project" value="TreeGrafter"/>
</dbReference>
<feature type="binding site" evidence="4">
    <location>
        <position position="16"/>
    </location>
    <ligand>
        <name>heme b</name>
        <dbReference type="ChEBI" id="CHEBI:60344"/>
    </ligand>
</feature>
<dbReference type="InterPro" id="IPR016053">
    <property type="entry name" value="Haem_Oase-like"/>
</dbReference>
<proteinExistence type="predicted"/>
<dbReference type="GO" id="GO:0020037">
    <property type="term" value="F:heme binding"/>
    <property type="evidence" value="ECO:0007669"/>
    <property type="project" value="TreeGrafter"/>
</dbReference>
<dbReference type="Pfam" id="PF01126">
    <property type="entry name" value="Heme_oxygenase"/>
    <property type="match status" value="1"/>
</dbReference>
<accession>A0A852WH83</accession>
<organism evidence="6 7">
    <name type="scientific">Pseudonocardia alni</name>
    <name type="common">Amycolata alni</name>
    <dbReference type="NCBI Taxonomy" id="33907"/>
    <lineage>
        <taxon>Bacteria</taxon>
        <taxon>Bacillati</taxon>
        <taxon>Actinomycetota</taxon>
        <taxon>Actinomycetes</taxon>
        <taxon>Pseudonocardiales</taxon>
        <taxon>Pseudonocardiaceae</taxon>
        <taxon>Pseudonocardia</taxon>
    </lineage>
</organism>
<evidence type="ECO:0000256" key="4">
    <source>
        <dbReference type="PIRSR" id="PIRSR000343-1"/>
    </source>
</evidence>
<dbReference type="InterPro" id="IPR002051">
    <property type="entry name" value="Haem_Oase"/>
</dbReference>
<feature type="binding site" description="axial binding residue" evidence="5">
    <location>
        <position position="23"/>
    </location>
    <ligand>
        <name>heme b</name>
        <dbReference type="ChEBI" id="CHEBI:60344"/>
    </ligand>
    <ligandPart>
        <name>Fe</name>
        <dbReference type="ChEBI" id="CHEBI:18248"/>
    </ligandPart>
</feature>
<dbReference type="Proteomes" id="UP000549695">
    <property type="component" value="Unassembled WGS sequence"/>
</dbReference>
<evidence type="ECO:0000256" key="3">
    <source>
        <dbReference type="ARBA" id="ARBA00023004"/>
    </source>
</evidence>
<dbReference type="EC" id="1.14.14.18" evidence="6"/>
<evidence type="ECO:0000256" key="1">
    <source>
        <dbReference type="ARBA" id="ARBA00022617"/>
    </source>
</evidence>
<evidence type="ECO:0000256" key="2">
    <source>
        <dbReference type="ARBA" id="ARBA00022723"/>
    </source>
</evidence>
<dbReference type="SUPFAM" id="SSF48613">
    <property type="entry name" value="Heme oxygenase-like"/>
    <property type="match status" value="1"/>
</dbReference>
<dbReference type="EMBL" id="JACCCZ010000001">
    <property type="protein sequence ID" value="NYG04916.1"/>
    <property type="molecule type" value="Genomic_DNA"/>
</dbReference>
<dbReference type="InterPro" id="IPR016084">
    <property type="entry name" value="Haem_Oase-like_multi-hlx"/>
</dbReference>
<protein>
    <submittedName>
        <fullName evidence="6">Heme oxygenase</fullName>
        <ecNumber evidence="6">1.14.14.18</ecNumber>
    </submittedName>
</protein>
<dbReference type="GeneID" id="98054858"/>
<evidence type="ECO:0000256" key="5">
    <source>
        <dbReference type="PIRSR" id="PIRSR000343-2"/>
    </source>
</evidence>
<dbReference type="AlphaFoldDB" id="A0A852WH83"/>
<name>A0A852WH83_PSEA5</name>
<dbReference type="GO" id="GO:0046872">
    <property type="term" value="F:metal ion binding"/>
    <property type="evidence" value="ECO:0007669"/>
    <property type="project" value="UniProtKB-KW"/>
</dbReference>
<dbReference type="PANTHER" id="PTHR10720:SF0">
    <property type="entry name" value="HEME OXYGENASE"/>
    <property type="match status" value="1"/>
</dbReference>
<keyword evidence="6" id="KW-0560">Oxidoreductase</keyword>
<dbReference type="CDD" id="cd19165">
    <property type="entry name" value="HemeO"/>
    <property type="match status" value="1"/>
</dbReference>
<dbReference type="RefSeq" id="WP_179762516.1">
    <property type="nucleotide sequence ID" value="NZ_BAAAJZ010000011.1"/>
</dbReference>
<reference evidence="6 7" key="1">
    <citation type="submission" date="2020-07" db="EMBL/GenBank/DDBJ databases">
        <title>Sequencing the genomes of 1000 actinobacteria strains.</title>
        <authorList>
            <person name="Klenk H.-P."/>
        </authorList>
    </citation>
    <scope>NUCLEOTIDE SEQUENCE [LARGE SCALE GENOMIC DNA]</scope>
    <source>
        <strain evidence="6 7">DSM 44749</strain>
    </source>
</reference>
<gene>
    <name evidence="6" type="ORF">HDA37_005201</name>
</gene>
<keyword evidence="1 4" id="KW-0349">Heme</keyword>